<evidence type="ECO:0000259" key="12">
    <source>
        <dbReference type="Pfam" id="PF07992"/>
    </source>
</evidence>
<dbReference type="InterPro" id="IPR036188">
    <property type="entry name" value="FAD/NAD-bd_sf"/>
</dbReference>
<keyword evidence="6 10" id="KW-0521">NADP</keyword>
<evidence type="ECO:0000256" key="9">
    <source>
        <dbReference type="PIRSR" id="PIRSR000362-1"/>
    </source>
</evidence>
<feature type="binding site" evidence="9">
    <location>
        <position position="47"/>
    </location>
    <ligand>
        <name>FAD</name>
        <dbReference type="ChEBI" id="CHEBI:57692"/>
    </ligand>
</feature>
<dbReference type="EMBL" id="BSQG01000005">
    <property type="protein sequence ID" value="GLU48987.1"/>
    <property type="molecule type" value="Genomic_DNA"/>
</dbReference>
<evidence type="ECO:0000256" key="1">
    <source>
        <dbReference type="ARBA" id="ARBA00001974"/>
    </source>
</evidence>
<dbReference type="EC" id="1.18.1.2" evidence="3"/>
<dbReference type="RefSeq" id="WP_285760444.1">
    <property type="nucleotide sequence ID" value="NZ_BSQG01000005.1"/>
</dbReference>
<feature type="binding site" evidence="9">
    <location>
        <begin position="365"/>
        <end position="367"/>
    </location>
    <ligand>
        <name>FAD</name>
        <dbReference type="ChEBI" id="CHEBI:57692"/>
    </ligand>
</feature>
<evidence type="ECO:0000256" key="3">
    <source>
        <dbReference type="ARBA" id="ARBA00013223"/>
    </source>
</evidence>
<name>A0A9W6P8I0_9ACTN</name>
<keyword evidence="14" id="KW-1185">Reference proteome</keyword>
<dbReference type="Gene3D" id="3.40.50.720">
    <property type="entry name" value="NAD(P)-binding Rossmann-like Domain"/>
    <property type="match status" value="1"/>
</dbReference>
<accession>A0A9W6P8I0</accession>
<evidence type="ECO:0000313" key="13">
    <source>
        <dbReference type="EMBL" id="GLU48987.1"/>
    </source>
</evidence>
<feature type="binding site" evidence="10">
    <location>
        <begin position="198"/>
        <end position="199"/>
    </location>
    <ligand>
        <name>NADP(+)</name>
        <dbReference type="ChEBI" id="CHEBI:58349"/>
    </ligand>
</feature>
<comment type="catalytic activity">
    <reaction evidence="8">
        <text>2 reduced [2Fe-2S]-[ferredoxin] + NADP(+) + H(+) = 2 oxidized [2Fe-2S]-[ferredoxin] + NADPH</text>
        <dbReference type="Rhea" id="RHEA:20125"/>
        <dbReference type="Rhea" id="RHEA-COMP:10000"/>
        <dbReference type="Rhea" id="RHEA-COMP:10001"/>
        <dbReference type="ChEBI" id="CHEBI:15378"/>
        <dbReference type="ChEBI" id="CHEBI:33737"/>
        <dbReference type="ChEBI" id="CHEBI:33738"/>
        <dbReference type="ChEBI" id="CHEBI:57783"/>
        <dbReference type="ChEBI" id="CHEBI:58349"/>
        <dbReference type="EC" id="1.18.1.2"/>
    </reaction>
</comment>
<feature type="binding site" evidence="9">
    <location>
        <position position="358"/>
    </location>
    <ligand>
        <name>FAD</name>
        <dbReference type="ChEBI" id="CHEBI:57692"/>
    </ligand>
</feature>
<comment type="cofactor">
    <cofactor evidence="1 9">
        <name>FAD</name>
        <dbReference type="ChEBI" id="CHEBI:57692"/>
    </cofactor>
</comment>
<evidence type="ECO:0000256" key="8">
    <source>
        <dbReference type="ARBA" id="ARBA00047776"/>
    </source>
</evidence>
<dbReference type="PIRSF" id="PIRSF000362">
    <property type="entry name" value="FNR"/>
    <property type="match status" value="1"/>
</dbReference>
<dbReference type="InterPro" id="IPR055275">
    <property type="entry name" value="Ferredox_Rdtase"/>
</dbReference>
<proteinExistence type="inferred from homology"/>
<evidence type="ECO:0000256" key="4">
    <source>
        <dbReference type="ARBA" id="ARBA00022630"/>
    </source>
</evidence>
<evidence type="ECO:0000313" key="14">
    <source>
        <dbReference type="Proteomes" id="UP001165092"/>
    </source>
</evidence>
<comment type="similarity">
    <text evidence="2">Belongs to the ferredoxin--NADP reductase type 1 family.</text>
</comment>
<keyword evidence="7" id="KW-0560">Oxidoreductase</keyword>
<evidence type="ECO:0000256" key="5">
    <source>
        <dbReference type="ARBA" id="ARBA00022827"/>
    </source>
</evidence>
<feature type="region of interest" description="Disordered" evidence="11">
    <location>
        <begin position="218"/>
        <end position="239"/>
    </location>
</feature>
<dbReference type="PANTHER" id="PTHR48467">
    <property type="entry name" value="GLUTAMATE SYNTHASE 1 [NADH], CHLOROPLASTIC-LIKE"/>
    <property type="match status" value="1"/>
</dbReference>
<feature type="domain" description="FAD/NAD(P)-binding" evidence="12">
    <location>
        <begin position="8"/>
        <end position="170"/>
    </location>
</feature>
<dbReference type="AlphaFoldDB" id="A0A9W6P8I0"/>
<evidence type="ECO:0000256" key="11">
    <source>
        <dbReference type="SAM" id="MobiDB-lite"/>
    </source>
</evidence>
<dbReference type="GO" id="GO:0004324">
    <property type="term" value="F:ferredoxin-NADP+ reductase activity"/>
    <property type="evidence" value="ECO:0007669"/>
    <property type="project" value="UniProtKB-EC"/>
</dbReference>
<keyword evidence="4" id="KW-0285">Flavoprotein</keyword>
<evidence type="ECO:0000256" key="2">
    <source>
        <dbReference type="ARBA" id="ARBA00008312"/>
    </source>
</evidence>
<keyword evidence="5 9" id="KW-0274">FAD</keyword>
<dbReference type="Pfam" id="PF07992">
    <property type="entry name" value="Pyr_redox_2"/>
    <property type="match status" value="1"/>
</dbReference>
<evidence type="ECO:0000256" key="7">
    <source>
        <dbReference type="ARBA" id="ARBA00023002"/>
    </source>
</evidence>
<feature type="binding site" evidence="9">
    <location>
        <position position="17"/>
    </location>
    <ligand>
        <name>FAD</name>
        <dbReference type="ChEBI" id="CHEBI:57692"/>
    </ligand>
</feature>
<organism evidence="13 14">
    <name type="scientific">Nocardiopsis ansamitocini</name>
    <dbReference type="NCBI Taxonomy" id="1670832"/>
    <lineage>
        <taxon>Bacteria</taxon>
        <taxon>Bacillati</taxon>
        <taxon>Actinomycetota</taxon>
        <taxon>Actinomycetes</taxon>
        <taxon>Streptosporangiales</taxon>
        <taxon>Nocardiopsidaceae</taxon>
        <taxon>Nocardiopsis</taxon>
    </lineage>
</organism>
<evidence type="ECO:0000256" key="10">
    <source>
        <dbReference type="PIRSR" id="PIRSR000362-2"/>
    </source>
</evidence>
<evidence type="ECO:0000256" key="6">
    <source>
        <dbReference type="ARBA" id="ARBA00022857"/>
    </source>
</evidence>
<feature type="binding site" evidence="10">
    <location>
        <position position="365"/>
    </location>
    <ligand>
        <name>NADP(+)</name>
        <dbReference type="ChEBI" id="CHEBI:58349"/>
    </ligand>
</feature>
<gene>
    <name evidence="13" type="ORF">Nans01_33380</name>
</gene>
<dbReference type="Proteomes" id="UP001165092">
    <property type="component" value="Unassembled WGS sequence"/>
</dbReference>
<reference evidence="13" key="1">
    <citation type="submission" date="2023-02" db="EMBL/GenBank/DDBJ databases">
        <title>Nocardiopsis ansamitocini NBRC 112285.</title>
        <authorList>
            <person name="Ichikawa N."/>
            <person name="Sato H."/>
            <person name="Tonouchi N."/>
        </authorList>
    </citation>
    <scope>NUCLEOTIDE SEQUENCE</scope>
    <source>
        <strain evidence="13">NBRC 112285</strain>
    </source>
</reference>
<dbReference type="InterPro" id="IPR023753">
    <property type="entry name" value="FAD/NAD-binding_dom"/>
</dbReference>
<dbReference type="InterPro" id="IPR021163">
    <property type="entry name" value="Ferredox_Rdtase_adrenod"/>
</dbReference>
<sequence>MEPSDALRVAVIGSGPAGIYTAQALIGQTREPVAVDVIDRLPTPYGLVRYGVAPDHPTIKTIAAVLARVLEDPRVQFVGGVEFGRDVTRTDLAHAYHAVVYATGASTDRLMGIPGEELPGSIAAVDIVNWYSGHPDTGLGCFALDSEEVAVVGAGNVALDVVRVLSRTVDDLRRTDVPAPVLDALAASRIHRVHLVARRGPDRTRFSPKELRELGRLPGVGIGVHPTDPPLSPSLAPEEMSRTARTNVRTLAEWARHPKEGVRRVELRFWRRPTAVLGTRRVEGLELEHTRLDDEGRLQGTGEREVLPVGMVVRSVGSVGRPLPGVPFDPVTATVPHDRGRALDSHGHPMHGEYVAGWLKRGAYGVIGTNKSDAAETARALLEDAPMLRRTPPDVCADRMLADCGAATSSYTDWLDIDAAEAALARRLSRGERVKLCGWPELLRAIGDRRHPGR</sequence>
<comment type="caution">
    <text evidence="13">The sequence shown here is derived from an EMBL/GenBank/DDBJ whole genome shotgun (WGS) entry which is preliminary data.</text>
</comment>
<dbReference type="PANTHER" id="PTHR48467:SF1">
    <property type="entry name" value="GLUTAMATE SYNTHASE 1 [NADH], CHLOROPLASTIC-LIKE"/>
    <property type="match status" value="1"/>
</dbReference>
<protein>
    <recommendedName>
        <fullName evidence="3">ferredoxin--NADP(+) reductase</fullName>
        <ecNumber evidence="3">1.18.1.2</ecNumber>
    </recommendedName>
</protein>
<dbReference type="PRINTS" id="PR00419">
    <property type="entry name" value="ADXRDTASE"/>
</dbReference>
<dbReference type="Gene3D" id="3.50.50.60">
    <property type="entry name" value="FAD/NAD(P)-binding domain"/>
    <property type="match status" value="1"/>
</dbReference>
<dbReference type="SUPFAM" id="SSF51971">
    <property type="entry name" value="Nucleotide-binding domain"/>
    <property type="match status" value="1"/>
</dbReference>
<feature type="binding site" evidence="10">
    <location>
        <position position="210"/>
    </location>
    <ligand>
        <name>NADP(+)</name>
        <dbReference type="ChEBI" id="CHEBI:58349"/>
    </ligand>
</feature>